<dbReference type="GO" id="GO:0005739">
    <property type="term" value="C:mitochondrion"/>
    <property type="evidence" value="ECO:0007669"/>
    <property type="project" value="TreeGrafter"/>
</dbReference>
<keyword evidence="4" id="KW-0408">Iron</keyword>
<dbReference type="GO" id="GO:0005524">
    <property type="term" value="F:ATP binding"/>
    <property type="evidence" value="ECO:0007669"/>
    <property type="project" value="UniProtKB-KW"/>
</dbReference>
<dbReference type="OrthoDB" id="1741334at2759"/>
<dbReference type="GO" id="GO:0140663">
    <property type="term" value="F:ATP-dependent FeS chaperone activity"/>
    <property type="evidence" value="ECO:0007669"/>
    <property type="project" value="InterPro"/>
</dbReference>
<dbReference type="CDD" id="cd02037">
    <property type="entry name" value="Mrp_NBP35"/>
    <property type="match status" value="1"/>
</dbReference>
<reference evidence="7 8" key="1">
    <citation type="submission" date="2016-08" db="EMBL/GenBank/DDBJ databases">
        <title>Genomes of anaerobic fungi encode conserved fungal cellulosomes for biomass hydrolysis.</title>
        <authorList>
            <consortium name="DOE Joint Genome Institute"/>
            <person name="Haitjema C.H."/>
            <person name="Gilmore S.P."/>
            <person name="Henske J.K."/>
            <person name="Solomon K.V."/>
            <person name="De Groot R."/>
            <person name="Kuo A."/>
            <person name="Mondo S.J."/>
            <person name="Salamov A.A."/>
            <person name="Labutti K."/>
            <person name="Zhao Z."/>
            <person name="Chiniquy J."/>
            <person name="Barry K."/>
            <person name="Brewer H.M."/>
            <person name="Purvine S.O."/>
            <person name="Wright A.T."/>
            <person name="Boxma B."/>
            <person name="Van Alen T."/>
            <person name="Hackstein J.H."/>
            <person name="Baker S.E."/>
            <person name="Grigoriev I.V."/>
            <person name="O'Malley M.A."/>
        </authorList>
    </citation>
    <scope>NUCLEOTIDE SEQUENCE [LARGE SCALE GENOMIC DNA]</scope>
    <source>
        <strain evidence="8">finn</strain>
    </source>
</reference>
<organism evidence="7 8">
    <name type="scientific">Piromyces finnis</name>
    <dbReference type="NCBI Taxonomy" id="1754191"/>
    <lineage>
        <taxon>Eukaryota</taxon>
        <taxon>Fungi</taxon>
        <taxon>Fungi incertae sedis</taxon>
        <taxon>Chytridiomycota</taxon>
        <taxon>Chytridiomycota incertae sedis</taxon>
        <taxon>Neocallimastigomycetes</taxon>
        <taxon>Neocallimastigales</taxon>
        <taxon>Neocallimastigaceae</taxon>
        <taxon>Piromyces</taxon>
    </lineage>
</organism>
<dbReference type="InterPro" id="IPR019591">
    <property type="entry name" value="Mrp/NBP35_ATP-bd"/>
</dbReference>
<keyword evidence="8" id="KW-1185">Reference proteome</keyword>
<evidence type="ECO:0000313" key="7">
    <source>
        <dbReference type="EMBL" id="ORX46397.1"/>
    </source>
</evidence>
<gene>
    <name evidence="7" type="ORF">BCR36DRAFT_585215</name>
</gene>
<dbReference type="Proteomes" id="UP000193719">
    <property type="component" value="Unassembled WGS sequence"/>
</dbReference>
<dbReference type="PANTHER" id="PTHR42961">
    <property type="entry name" value="IRON-SULFUR PROTEIN NUBPL"/>
    <property type="match status" value="1"/>
</dbReference>
<dbReference type="InterPro" id="IPR027417">
    <property type="entry name" value="P-loop_NTPase"/>
</dbReference>
<keyword evidence="7" id="KW-0378">Hydrolase</keyword>
<evidence type="ECO:0000256" key="4">
    <source>
        <dbReference type="ARBA" id="ARBA00023004"/>
    </source>
</evidence>
<evidence type="ECO:0000256" key="6">
    <source>
        <dbReference type="ARBA" id="ARBA00024036"/>
    </source>
</evidence>
<dbReference type="GO" id="GO:0032981">
    <property type="term" value="P:mitochondrial respiratory chain complex I assembly"/>
    <property type="evidence" value="ECO:0007669"/>
    <property type="project" value="TreeGrafter"/>
</dbReference>
<dbReference type="GO" id="GO:0016226">
    <property type="term" value="P:iron-sulfur cluster assembly"/>
    <property type="evidence" value="ECO:0007669"/>
    <property type="project" value="InterPro"/>
</dbReference>
<keyword evidence="2" id="KW-0547">Nucleotide-binding</keyword>
<dbReference type="AlphaFoldDB" id="A0A1Y1V3G8"/>
<dbReference type="Pfam" id="PF10609">
    <property type="entry name" value="ParA"/>
    <property type="match status" value="1"/>
</dbReference>
<dbReference type="HAMAP" id="MF_02040">
    <property type="entry name" value="Mrp_NBP35"/>
    <property type="match status" value="1"/>
</dbReference>
<dbReference type="STRING" id="1754191.A0A1Y1V3G8"/>
<dbReference type="PANTHER" id="PTHR42961:SF2">
    <property type="entry name" value="IRON-SULFUR PROTEIN NUBPL"/>
    <property type="match status" value="1"/>
</dbReference>
<evidence type="ECO:0000313" key="8">
    <source>
        <dbReference type="Proteomes" id="UP000193719"/>
    </source>
</evidence>
<proteinExistence type="inferred from homology"/>
<dbReference type="Gene3D" id="3.40.50.300">
    <property type="entry name" value="P-loop containing nucleotide triphosphate hydrolases"/>
    <property type="match status" value="1"/>
</dbReference>
<dbReference type="FunFam" id="3.40.50.300:FF:001278">
    <property type="entry name" value="Iron-sulfur cluster carrier protein"/>
    <property type="match status" value="1"/>
</dbReference>
<dbReference type="InterPro" id="IPR044304">
    <property type="entry name" value="NUBPL-like"/>
</dbReference>
<dbReference type="InterPro" id="IPR033756">
    <property type="entry name" value="YlxH/NBP35"/>
</dbReference>
<keyword evidence="5" id="KW-0411">Iron-sulfur</keyword>
<evidence type="ECO:0000256" key="5">
    <source>
        <dbReference type="ARBA" id="ARBA00023014"/>
    </source>
</evidence>
<evidence type="ECO:0000256" key="1">
    <source>
        <dbReference type="ARBA" id="ARBA00022723"/>
    </source>
</evidence>
<protein>
    <submittedName>
        <fullName evidence="7">p-loop containing nucleoside triphosphate hydrolase protein</fullName>
    </submittedName>
</protein>
<comment type="caution">
    <text evidence="7">The sequence shown here is derived from an EMBL/GenBank/DDBJ whole genome shotgun (WGS) entry which is preliminary data.</text>
</comment>
<dbReference type="GO" id="GO:0016787">
    <property type="term" value="F:hydrolase activity"/>
    <property type="evidence" value="ECO:0007669"/>
    <property type="project" value="UniProtKB-KW"/>
</dbReference>
<reference evidence="7 8" key="2">
    <citation type="submission" date="2016-08" db="EMBL/GenBank/DDBJ databases">
        <title>Pervasive Adenine N6-methylation of Active Genes in Fungi.</title>
        <authorList>
            <consortium name="DOE Joint Genome Institute"/>
            <person name="Mondo S.J."/>
            <person name="Dannebaum R.O."/>
            <person name="Kuo R.C."/>
            <person name="Labutti K."/>
            <person name="Haridas S."/>
            <person name="Kuo A."/>
            <person name="Salamov A."/>
            <person name="Ahrendt S.R."/>
            <person name="Lipzen A."/>
            <person name="Sullivan W."/>
            <person name="Andreopoulos W.B."/>
            <person name="Clum A."/>
            <person name="Lindquist E."/>
            <person name="Daum C."/>
            <person name="Ramamoorthy G.K."/>
            <person name="Gryganskyi A."/>
            <person name="Culley D."/>
            <person name="Magnuson J.K."/>
            <person name="James T.Y."/>
            <person name="O'Malley M.A."/>
            <person name="Stajich J.E."/>
            <person name="Spatafora J.W."/>
            <person name="Visel A."/>
            <person name="Grigoriev I.V."/>
        </authorList>
    </citation>
    <scope>NUCLEOTIDE SEQUENCE [LARGE SCALE GENOMIC DNA]</scope>
    <source>
        <strain evidence="8">finn</strain>
    </source>
</reference>
<accession>A0A1Y1V3G8</accession>
<evidence type="ECO:0000256" key="3">
    <source>
        <dbReference type="ARBA" id="ARBA00022840"/>
    </source>
</evidence>
<name>A0A1Y1V3G8_9FUNG</name>
<keyword evidence="1" id="KW-0479">Metal-binding</keyword>
<dbReference type="EMBL" id="MCFH01000035">
    <property type="protein sequence ID" value="ORX46397.1"/>
    <property type="molecule type" value="Genomic_DNA"/>
</dbReference>
<sequence length="343" mass="37565">MLRGFQSTSNTFMKTTLSRVALNSLSSVASSSLPAISLNKLSINTPKLKIPQNSFNLTFQRFHESCAVDQQKKRQRKKRIVKKPIPGVKHILCVTSGKGGVGKSTVAVNLALAFQACGKKVGILDADINGPSIPKLLALDNELHLNENETMIIPKEKYGLKCMSMGLLLDDENAAVVWRGVLICDTIKELIRKVNWSGLDILVVDCPPGTGDVHITLSQELPVSGSVVVSTPQDVAVADVRKGTSMLKEMKIPIFGLIQNMSYFECPDCGKKNYIFGNNDSVKRMCKDMSLDFLGELPLNSTINDDNGKPFVYSQPDSSYSKIFKDIAKKLIGLLGEPKNYIA</sequence>
<dbReference type="GO" id="GO:0046872">
    <property type="term" value="F:metal ion binding"/>
    <property type="evidence" value="ECO:0007669"/>
    <property type="project" value="UniProtKB-KW"/>
</dbReference>
<keyword evidence="3" id="KW-0067">ATP-binding</keyword>
<comment type="similarity">
    <text evidence="6">Belongs to the Mrp/NBP35 ATP-binding proteins family.</text>
</comment>
<dbReference type="GO" id="GO:0051539">
    <property type="term" value="F:4 iron, 4 sulfur cluster binding"/>
    <property type="evidence" value="ECO:0007669"/>
    <property type="project" value="TreeGrafter"/>
</dbReference>
<evidence type="ECO:0000256" key="2">
    <source>
        <dbReference type="ARBA" id="ARBA00022741"/>
    </source>
</evidence>
<dbReference type="SUPFAM" id="SSF52540">
    <property type="entry name" value="P-loop containing nucleoside triphosphate hydrolases"/>
    <property type="match status" value="1"/>
</dbReference>